<reference evidence="2 3" key="1">
    <citation type="submission" date="2023-09" db="EMBL/GenBank/DDBJ databases">
        <title>Thalassobella suaedae gen. nov., sp. nov., a marine bacterium of the family Flavobacteriaceae isolated from a halophyte Suaeda japonica.</title>
        <authorList>
            <person name="Lee S.Y."/>
            <person name="Hwang C.Y."/>
        </authorList>
    </citation>
    <scope>NUCLEOTIDE SEQUENCE [LARGE SCALE GENOMIC DNA]</scope>
    <source>
        <strain evidence="2 3">HL-DH10</strain>
    </source>
</reference>
<dbReference type="InterPro" id="IPR038013">
    <property type="entry name" value="ALG11"/>
</dbReference>
<keyword evidence="3" id="KW-1185">Reference proteome</keyword>
<proteinExistence type="predicted"/>
<dbReference type="PANTHER" id="PTHR45919:SF1">
    <property type="entry name" value="GDP-MAN:MAN(3)GLCNAC(2)-PP-DOL ALPHA-1,2-MANNOSYLTRANSFERASE"/>
    <property type="match status" value="1"/>
</dbReference>
<keyword evidence="2" id="KW-0808">Transferase</keyword>
<keyword evidence="2" id="KW-0328">Glycosyltransferase</keyword>
<accession>A0ABY9Y0Z9</accession>
<dbReference type="GO" id="GO:0016757">
    <property type="term" value="F:glycosyltransferase activity"/>
    <property type="evidence" value="ECO:0007669"/>
    <property type="project" value="UniProtKB-KW"/>
</dbReference>
<dbReference type="EC" id="2.4.-.-" evidence="2"/>
<dbReference type="Pfam" id="PF00534">
    <property type="entry name" value="Glycos_transf_1"/>
    <property type="match status" value="1"/>
</dbReference>
<gene>
    <name evidence="2" type="ORF">RHP49_12060</name>
</gene>
<sequence>MYKKNKKIAIYSNAWDTNAGGGITYVLALANLLTSRQFDVTVFFFETVNETELRSRYKTGDLQIKFIERKPFPLLEQLKFAFKERLYYDIVIQQSLVAPRITLVKKSYILCDFPMKKIESLSEKIRLRTWQHVIANSEFTKHWILKRWHRSAHVIYPPIENPTELPLNKNEDWVCIGRFNEGERSKRQDIVIACFIDVIRKGKTNCKLHLIGYVGDRKFVNRLKKQAEGYPIVFHENGSLETQKEILEHSAFYISACGYKIDETKQPMFVEHYGISVVEAMAHGCIPLVIGKGGHKETVDHGINGYHWNTEEALKFYIMKLLENTSELKKDMAASAYLKSKSYDFNSVKKNVKKIF</sequence>
<dbReference type="RefSeq" id="WP_415861610.1">
    <property type="nucleotide sequence ID" value="NZ_CP134536.1"/>
</dbReference>
<feature type="domain" description="Glycosyl transferase family 1" evidence="1">
    <location>
        <begin position="174"/>
        <end position="337"/>
    </location>
</feature>
<evidence type="ECO:0000259" key="1">
    <source>
        <dbReference type="Pfam" id="PF00534"/>
    </source>
</evidence>
<name>A0ABY9Y0Z9_9FLAO</name>
<dbReference type="PANTHER" id="PTHR45919">
    <property type="entry name" value="GDP-MAN:MAN(3)GLCNAC(2)-PP-DOL ALPHA-1,2-MANNOSYLTRANSFERASE"/>
    <property type="match status" value="1"/>
</dbReference>
<dbReference type="Proteomes" id="UP001303407">
    <property type="component" value="Chromosome"/>
</dbReference>
<dbReference type="EMBL" id="CP134536">
    <property type="protein sequence ID" value="WNH11630.1"/>
    <property type="molecule type" value="Genomic_DNA"/>
</dbReference>
<dbReference type="CDD" id="cd03801">
    <property type="entry name" value="GT4_PimA-like"/>
    <property type="match status" value="1"/>
</dbReference>
<evidence type="ECO:0000313" key="2">
    <source>
        <dbReference type="EMBL" id="WNH11630.1"/>
    </source>
</evidence>
<protein>
    <submittedName>
        <fullName evidence="2">Glycosyltransferase family 4 protein</fullName>
        <ecNumber evidence="2">2.4.-.-</ecNumber>
    </submittedName>
</protein>
<dbReference type="SUPFAM" id="SSF53756">
    <property type="entry name" value="UDP-Glycosyltransferase/glycogen phosphorylase"/>
    <property type="match status" value="1"/>
</dbReference>
<evidence type="ECO:0000313" key="3">
    <source>
        <dbReference type="Proteomes" id="UP001303407"/>
    </source>
</evidence>
<dbReference type="Gene3D" id="3.40.50.2000">
    <property type="entry name" value="Glycogen Phosphorylase B"/>
    <property type="match status" value="2"/>
</dbReference>
<organism evidence="2 3">
    <name type="scientific">Thalassobellus suaedae</name>
    <dbReference type="NCBI Taxonomy" id="3074124"/>
    <lineage>
        <taxon>Bacteria</taxon>
        <taxon>Pseudomonadati</taxon>
        <taxon>Bacteroidota</taxon>
        <taxon>Flavobacteriia</taxon>
        <taxon>Flavobacteriales</taxon>
        <taxon>Flavobacteriaceae</taxon>
        <taxon>Thalassobellus</taxon>
    </lineage>
</organism>
<dbReference type="InterPro" id="IPR001296">
    <property type="entry name" value="Glyco_trans_1"/>
</dbReference>